<dbReference type="InterPro" id="IPR004995">
    <property type="entry name" value="Spore_Ger"/>
</dbReference>
<dbReference type="PANTHER" id="PTHR22550:SF5">
    <property type="entry name" value="LEUCINE ZIPPER PROTEIN 4"/>
    <property type="match status" value="1"/>
</dbReference>
<evidence type="ECO:0000256" key="1">
    <source>
        <dbReference type="ARBA" id="ARBA00004141"/>
    </source>
</evidence>
<keyword evidence="3 4" id="KW-0472">Membrane</keyword>
<dbReference type="Proteomes" id="UP000789326">
    <property type="component" value="Unassembled WGS sequence"/>
</dbReference>
<dbReference type="PANTHER" id="PTHR22550">
    <property type="entry name" value="SPORE GERMINATION PROTEIN"/>
    <property type="match status" value="1"/>
</dbReference>
<evidence type="ECO:0000256" key="5">
    <source>
        <dbReference type="SAM" id="Phobius"/>
    </source>
</evidence>
<gene>
    <name evidence="6" type="primary">gerAA_4</name>
    <name evidence="6" type="ORF">SRABI133_02546</name>
</gene>
<dbReference type="AlphaFoldDB" id="A0A9W4KX14"/>
<evidence type="ECO:0000313" key="6">
    <source>
        <dbReference type="EMBL" id="CAH0227193.1"/>
    </source>
</evidence>
<accession>A0A9W4KX14</accession>
<proteinExistence type="inferred from homology"/>
<evidence type="ECO:0000256" key="3">
    <source>
        <dbReference type="ARBA" id="ARBA00023136"/>
    </source>
</evidence>
<evidence type="ECO:0000313" key="7">
    <source>
        <dbReference type="Proteomes" id="UP000789326"/>
    </source>
</evidence>
<keyword evidence="5" id="KW-1133">Transmembrane helix</keyword>
<evidence type="ECO:0000256" key="4">
    <source>
        <dbReference type="PIRNR" id="PIRNR005690"/>
    </source>
</evidence>
<keyword evidence="5" id="KW-0812">Transmembrane</keyword>
<feature type="transmembrane region" description="Helical" evidence="5">
    <location>
        <begin position="379"/>
        <end position="398"/>
    </location>
</feature>
<dbReference type="InterPro" id="IPR050768">
    <property type="entry name" value="UPF0353/GerABKA_families"/>
</dbReference>
<protein>
    <submittedName>
        <fullName evidence="6">Spore germination protein A1</fullName>
    </submittedName>
</protein>
<organism evidence="6 7">
    <name type="scientific">Peribacillus simplex</name>
    <dbReference type="NCBI Taxonomy" id="1478"/>
    <lineage>
        <taxon>Bacteria</taxon>
        <taxon>Bacillati</taxon>
        <taxon>Bacillota</taxon>
        <taxon>Bacilli</taxon>
        <taxon>Bacillales</taxon>
        <taxon>Bacillaceae</taxon>
        <taxon>Peribacillus</taxon>
    </lineage>
</organism>
<dbReference type="GO" id="GO:0009847">
    <property type="term" value="P:spore germination"/>
    <property type="evidence" value="ECO:0007669"/>
    <property type="project" value="UniProtKB-UniRule"/>
</dbReference>
<sequence length="484" mass="54184">MVSKPLHIKLDEKKEKLKSELDMQADIVFKEIFIPGYEISGLFVFVNGTMNYPAFNDIVLDLSAAQVETTHPISIEKLVISKICSVREQDVENYEKAKEQIFDGKTLLFIDGMANGYVLNLKKEKIRTLGEPSTERVVRGPKLGFIESLQENIGLIRQYSNHPNIIVKKQKLGTLEKREVALIYYEGKASDSLLKEVNKRINGVKATDLQDSGMLEELIEDTSFSPFPQIQNTERPDKVLAALQEGRVVIMVDGSPFALMAPTTITMLLQSPDDYYERWVAGSFLRVLRYFSLFITVFLSGIYISLVSYNPGLLPTELAMTIAGTRENVPFPPFVEAIIMELTIELLREAGIRLPAPIGQTVGLVGGVIIGQAAVQANIVSSLMVIIVAITTITSFTVPQYSFGLAFRALRFGAMIFSAVLGLYGTSLFFIIVISHLSKLTSFQEPYFQPTDFIGKKTWKDAFLRLPKRKKGENFLEPSRRQNS</sequence>
<comment type="subcellular location">
    <subcellularLocation>
        <location evidence="4">Cell membrane</location>
    </subcellularLocation>
    <subcellularLocation>
        <location evidence="1">Membrane</location>
        <topology evidence="1">Multi-pass membrane protein</topology>
    </subcellularLocation>
</comment>
<evidence type="ECO:0000256" key="2">
    <source>
        <dbReference type="ARBA" id="ARBA00005278"/>
    </source>
</evidence>
<dbReference type="RefSeq" id="WP_230302185.1">
    <property type="nucleotide sequence ID" value="NZ_CAKKMG010000031.1"/>
</dbReference>
<dbReference type="EMBL" id="CAKKMG010000031">
    <property type="protein sequence ID" value="CAH0227193.1"/>
    <property type="molecule type" value="Genomic_DNA"/>
</dbReference>
<dbReference type="GO" id="GO:0005886">
    <property type="term" value="C:plasma membrane"/>
    <property type="evidence" value="ECO:0007669"/>
    <property type="project" value="UniProtKB-SubCell"/>
</dbReference>
<dbReference type="Pfam" id="PF03323">
    <property type="entry name" value="GerA"/>
    <property type="match status" value="1"/>
</dbReference>
<comment type="caution">
    <text evidence="6">The sequence shown here is derived from an EMBL/GenBank/DDBJ whole genome shotgun (WGS) entry which is preliminary data.</text>
</comment>
<comment type="similarity">
    <text evidence="2 4">Belongs to the GerABKA family.</text>
</comment>
<dbReference type="PIRSF" id="PIRSF005690">
    <property type="entry name" value="GerBA"/>
    <property type="match status" value="1"/>
</dbReference>
<feature type="transmembrane region" description="Helical" evidence="5">
    <location>
        <begin position="287"/>
        <end position="309"/>
    </location>
</feature>
<name>A0A9W4KX14_9BACI</name>
<reference evidence="6" key="1">
    <citation type="submission" date="2021-11" db="EMBL/GenBank/DDBJ databases">
        <authorList>
            <person name="Bulgarelli D."/>
        </authorList>
    </citation>
    <scope>NUCLEOTIDE SEQUENCE</scope>
    <source>
        <strain evidence="6">Bi133</strain>
    </source>
</reference>
<feature type="transmembrane region" description="Helical" evidence="5">
    <location>
        <begin position="410"/>
        <end position="434"/>
    </location>
</feature>